<keyword evidence="6" id="KW-1185">Reference proteome</keyword>
<comment type="subcellular location">
    <subcellularLocation>
        <location evidence="4">Secreted</location>
        <location evidence="4">Extracellular space</location>
        <location evidence="4">Apoplast</location>
    </subcellularLocation>
</comment>
<evidence type="ECO:0000256" key="4">
    <source>
        <dbReference type="RuleBase" id="RU363099"/>
    </source>
</evidence>
<evidence type="ECO:0000256" key="3">
    <source>
        <dbReference type="ARBA" id="ARBA00022525"/>
    </source>
</evidence>
<protein>
    <recommendedName>
        <fullName evidence="4">Dirigent protein</fullName>
    </recommendedName>
</protein>
<evidence type="ECO:0000313" key="5">
    <source>
        <dbReference type="EMBL" id="CAI9753442.1"/>
    </source>
</evidence>
<comment type="similarity">
    <text evidence="1 4">Belongs to the plant dirigent protein family.</text>
</comment>
<gene>
    <name evidence="5" type="ORF">FPE_LOCUS873</name>
</gene>
<evidence type="ECO:0000256" key="2">
    <source>
        <dbReference type="ARBA" id="ARBA00011738"/>
    </source>
</evidence>
<organism evidence="5 6">
    <name type="scientific">Fraxinus pennsylvanica</name>
    <dbReference type="NCBI Taxonomy" id="56036"/>
    <lineage>
        <taxon>Eukaryota</taxon>
        <taxon>Viridiplantae</taxon>
        <taxon>Streptophyta</taxon>
        <taxon>Embryophyta</taxon>
        <taxon>Tracheophyta</taxon>
        <taxon>Spermatophyta</taxon>
        <taxon>Magnoliopsida</taxon>
        <taxon>eudicotyledons</taxon>
        <taxon>Gunneridae</taxon>
        <taxon>Pentapetalae</taxon>
        <taxon>asterids</taxon>
        <taxon>lamiids</taxon>
        <taxon>Lamiales</taxon>
        <taxon>Oleaceae</taxon>
        <taxon>Oleeae</taxon>
        <taxon>Fraxinus</taxon>
    </lineage>
</organism>
<dbReference type="InterPro" id="IPR004265">
    <property type="entry name" value="Dirigent"/>
</dbReference>
<evidence type="ECO:0000313" key="6">
    <source>
        <dbReference type="Proteomes" id="UP000834106"/>
    </source>
</evidence>
<reference evidence="5" key="1">
    <citation type="submission" date="2023-05" db="EMBL/GenBank/DDBJ databases">
        <authorList>
            <person name="Huff M."/>
        </authorList>
    </citation>
    <scope>NUCLEOTIDE SEQUENCE</scope>
</reference>
<evidence type="ECO:0000256" key="1">
    <source>
        <dbReference type="ARBA" id="ARBA00010746"/>
    </source>
</evidence>
<comment type="function">
    <text evidence="4">Dirigent proteins impart stereoselectivity on the phenoxy radical-coupling reaction, yielding optically active lignans from two molecules of coniferyl alcohol in the biosynthesis of lignans, flavonolignans, and alkaloids and thus plays a central role in plant secondary metabolism.</text>
</comment>
<dbReference type="InterPro" id="IPR044859">
    <property type="entry name" value="Allene_oxi_cyc_Dirigent"/>
</dbReference>
<sequence>MLQRIRSCTAVLLAIASVILLALFSPLPHRENTMSHWLALSLYIQHPKVGSAVPIPLAPLAATGALIFHHTQKCSGSISVKAKNVGHKNKELKVVGGTGSFAFARGHAAFAQTNGENSNFDATYHIKLHLKFPNRSQIILG</sequence>
<dbReference type="AlphaFoldDB" id="A0AAD1YRA9"/>
<dbReference type="Proteomes" id="UP000834106">
    <property type="component" value="Chromosome 1"/>
</dbReference>
<dbReference type="GO" id="GO:0009699">
    <property type="term" value="P:phenylpropanoid biosynthetic process"/>
    <property type="evidence" value="ECO:0007669"/>
    <property type="project" value="UniProtKB-ARBA"/>
</dbReference>
<dbReference type="GO" id="GO:0048046">
    <property type="term" value="C:apoplast"/>
    <property type="evidence" value="ECO:0007669"/>
    <property type="project" value="UniProtKB-SubCell"/>
</dbReference>
<proteinExistence type="inferred from homology"/>
<keyword evidence="4" id="KW-0052">Apoplast</keyword>
<dbReference type="Pfam" id="PF03018">
    <property type="entry name" value="Dirigent"/>
    <property type="match status" value="1"/>
</dbReference>
<keyword evidence="3 4" id="KW-0964">Secreted</keyword>
<dbReference type="EMBL" id="OU503036">
    <property type="protein sequence ID" value="CAI9753442.1"/>
    <property type="molecule type" value="Genomic_DNA"/>
</dbReference>
<comment type="subunit">
    <text evidence="2 4">Homodimer.</text>
</comment>
<dbReference type="Gene3D" id="2.40.480.10">
    <property type="entry name" value="Allene oxide cyclase-like"/>
    <property type="match status" value="1"/>
</dbReference>
<name>A0AAD1YRA9_9LAMI</name>
<accession>A0AAD1YRA9</accession>